<organism evidence="6 7">
    <name type="scientific">Silurus meridionalis</name>
    <name type="common">Southern catfish</name>
    <name type="synonym">Silurus soldatovi meridionalis</name>
    <dbReference type="NCBI Taxonomy" id="175797"/>
    <lineage>
        <taxon>Eukaryota</taxon>
        <taxon>Metazoa</taxon>
        <taxon>Chordata</taxon>
        <taxon>Craniata</taxon>
        <taxon>Vertebrata</taxon>
        <taxon>Euteleostomi</taxon>
        <taxon>Actinopterygii</taxon>
        <taxon>Neopterygii</taxon>
        <taxon>Teleostei</taxon>
        <taxon>Ostariophysi</taxon>
        <taxon>Siluriformes</taxon>
        <taxon>Siluridae</taxon>
        <taxon>Silurus</taxon>
    </lineage>
</organism>
<dbReference type="GO" id="GO:0016020">
    <property type="term" value="C:membrane"/>
    <property type="evidence" value="ECO:0007669"/>
    <property type="project" value="InterPro"/>
</dbReference>
<feature type="domain" description="Thyroglobulin type-1" evidence="5">
    <location>
        <begin position="22"/>
        <end position="96"/>
    </location>
</feature>
<dbReference type="InterPro" id="IPR043406">
    <property type="entry name" value="EPCAM/Trop-2"/>
</dbReference>
<dbReference type="InterPro" id="IPR000716">
    <property type="entry name" value="Thyroglobulin_1"/>
</dbReference>
<dbReference type="SMART" id="SM00211">
    <property type="entry name" value="TY"/>
    <property type="match status" value="1"/>
</dbReference>
<dbReference type="PANTHER" id="PTHR14168:SF4">
    <property type="entry name" value="EPITHELIAL CELL ADHESION MOLECULE PRECURSOR"/>
    <property type="match status" value="1"/>
</dbReference>
<keyword evidence="4" id="KW-0732">Signal</keyword>
<dbReference type="Pfam" id="PF21283">
    <property type="entry name" value="EPCAM-Trop-2_C"/>
    <property type="match status" value="1"/>
</dbReference>
<accession>A0A8T0BEC4</accession>
<dbReference type="EMBL" id="JABFDY010000007">
    <property type="protein sequence ID" value="KAF7705498.1"/>
    <property type="molecule type" value="Genomic_DNA"/>
</dbReference>
<dbReference type="Pfam" id="PF00086">
    <property type="entry name" value="Thyroglobulin_1"/>
    <property type="match status" value="1"/>
</dbReference>
<evidence type="ECO:0000259" key="5">
    <source>
        <dbReference type="PROSITE" id="PS51162"/>
    </source>
</evidence>
<dbReference type="Gene3D" id="4.10.800.10">
    <property type="entry name" value="Thyroglobulin type-1"/>
    <property type="match status" value="1"/>
</dbReference>
<comment type="caution">
    <text evidence="2">Lacks conserved residue(s) required for the propagation of feature annotation.</text>
</comment>
<gene>
    <name evidence="6" type="ORF">HF521_020784</name>
</gene>
<dbReference type="Proteomes" id="UP000606274">
    <property type="component" value="Unassembled WGS sequence"/>
</dbReference>
<evidence type="ECO:0000313" key="7">
    <source>
        <dbReference type="Proteomes" id="UP000606274"/>
    </source>
</evidence>
<protein>
    <recommendedName>
        <fullName evidence="5">Thyroglobulin type-1 domain-containing protein</fullName>
    </recommendedName>
</protein>
<keyword evidence="3" id="KW-0472">Membrane</keyword>
<dbReference type="InterPro" id="IPR036857">
    <property type="entry name" value="Thyroglobulin_1_sf"/>
</dbReference>
<keyword evidence="3" id="KW-1133">Transmembrane helix</keyword>
<dbReference type="PROSITE" id="PS51162">
    <property type="entry name" value="THYROGLOBULIN_1_2"/>
    <property type="match status" value="1"/>
</dbReference>
<dbReference type="CDD" id="cd00191">
    <property type="entry name" value="TY"/>
    <property type="match status" value="1"/>
</dbReference>
<dbReference type="PANTHER" id="PTHR14168">
    <property type="entry name" value="TUMOR-ASSOCIATED CALCIUM SIGNAL TRANSDUCER"/>
    <property type="match status" value="1"/>
</dbReference>
<dbReference type="OrthoDB" id="8953056at2759"/>
<evidence type="ECO:0000313" key="6">
    <source>
        <dbReference type="EMBL" id="KAF7705498.1"/>
    </source>
</evidence>
<dbReference type="AlphaFoldDB" id="A0A8T0BEC4"/>
<proteinExistence type="predicted"/>
<sequence>MKCIVGLVLFVLYFFALSLAVIPKCFKMKAEIDHLRHFPLSESNVTTLSVGDVLYDPECEPNGLFKAKQCKSSDVCWCVDGAGVRRSHYGDRNLRCEELVGPNWVRIMMKSKETSTPLELSQVQRAIASAIQDQDNGDPKIQVKYDVDARLITMEVRKNADDHTQDLSLLNYYIEKDAVVQSLFNDQMNFEPTIESEKLELESIMVYYVEEKEPTNGIKPLTTGLLTVTCVFILTACVGLLILFLIRRQKKAQYEKAQTRDLEEI</sequence>
<keyword evidence="7" id="KW-1185">Reference proteome</keyword>
<evidence type="ECO:0000256" key="1">
    <source>
        <dbReference type="ARBA" id="ARBA00023157"/>
    </source>
</evidence>
<evidence type="ECO:0000256" key="3">
    <source>
        <dbReference type="SAM" id="Phobius"/>
    </source>
</evidence>
<keyword evidence="1" id="KW-1015">Disulfide bond</keyword>
<keyword evidence="3" id="KW-0812">Transmembrane</keyword>
<feature type="chain" id="PRO_5035939356" description="Thyroglobulin type-1 domain-containing protein" evidence="4">
    <location>
        <begin position="21"/>
        <end position="265"/>
    </location>
</feature>
<name>A0A8T0BEC4_SILME</name>
<evidence type="ECO:0000256" key="4">
    <source>
        <dbReference type="SAM" id="SignalP"/>
    </source>
</evidence>
<comment type="caution">
    <text evidence="6">The sequence shown here is derived from an EMBL/GenBank/DDBJ whole genome shotgun (WGS) entry which is preliminary data.</text>
</comment>
<reference evidence="6" key="1">
    <citation type="submission" date="2020-08" db="EMBL/GenBank/DDBJ databases">
        <title>Chromosome-level assembly of Southern catfish (Silurus meridionalis) provides insights into visual adaptation to the nocturnal and benthic lifestyles.</title>
        <authorList>
            <person name="Zhang Y."/>
            <person name="Wang D."/>
            <person name="Peng Z."/>
        </authorList>
    </citation>
    <scope>NUCLEOTIDE SEQUENCE</scope>
    <source>
        <strain evidence="6">SWU-2019-XX</strain>
        <tissue evidence="6">Muscle</tissue>
    </source>
</reference>
<dbReference type="SUPFAM" id="SSF57610">
    <property type="entry name" value="Thyroglobulin type-1 domain"/>
    <property type="match status" value="1"/>
</dbReference>
<evidence type="ECO:0000256" key="2">
    <source>
        <dbReference type="PROSITE-ProRule" id="PRU00500"/>
    </source>
</evidence>
<feature type="signal peptide" evidence="4">
    <location>
        <begin position="1"/>
        <end position="20"/>
    </location>
</feature>
<feature type="transmembrane region" description="Helical" evidence="3">
    <location>
        <begin position="224"/>
        <end position="246"/>
    </location>
</feature>
<dbReference type="PROSITE" id="PS00484">
    <property type="entry name" value="THYROGLOBULIN_1_1"/>
    <property type="match status" value="1"/>
</dbReference>
<dbReference type="InterPro" id="IPR049420">
    <property type="entry name" value="EPCAM-Trop-2_C"/>
</dbReference>